<dbReference type="PROSITE" id="PS50937">
    <property type="entry name" value="HTH_MERR_2"/>
    <property type="match status" value="1"/>
</dbReference>
<protein>
    <submittedName>
        <fullName evidence="3">MerR family transcriptional regulator</fullName>
    </submittedName>
</protein>
<dbReference type="EMBL" id="JBDIME010000021">
    <property type="protein sequence ID" value="MEN2791922.1"/>
    <property type="molecule type" value="Genomic_DNA"/>
</dbReference>
<reference evidence="3 4" key="1">
    <citation type="submission" date="2024-05" db="EMBL/GenBank/DDBJ databases">
        <authorList>
            <person name="Liu Q."/>
            <person name="Xin Y.-H."/>
        </authorList>
    </citation>
    <scope>NUCLEOTIDE SEQUENCE [LARGE SCALE GENOMIC DNA]</scope>
    <source>
        <strain evidence="3 4">CGMCC 1.10181</strain>
    </source>
</reference>
<keyword evidence="1" id="KW-0238">DNA-binding</keyword>
<dbReference type="CDD" id="cd00592">
    <property type="entry name" value="HTH_MerR-like"/>
    <property type="match status" value="1"/>
</dbReference>
<dbReference type="PROSITE" id="PS00552">
    <property type="entry name" value="HTH_MERR_1"/>
    <property type="match status" value="1"/>
</dbReference>
<evidence type="ECO:0000256" key="1">
    <source>
        <dbReference type="ARBA" id="ARBA00023125"/>
    </source>
</evidence>
<name>A0ABU9Y7Y6_9SPHN</name>
<sequence>MSPSARNLSPSRAAARLGVSAKALRLYERHGLIVPGRTSAGWRVYGPAEMARATEIVSLRTLGLSLAQVARVLDGDSTDLDAGLAAHEAWLRGQEKAITTALDKVRRLRSDLLNGEVPPPAALARMLDTGTGLTVAFDLPWPWGGEAFALRDIRPLTYITGPLGSGKTRLAERLAETLPGAAFVGMDRIAGDMADPALKTRVEQALAWLIEDGAEASDALIALIMALEADGPEILVIDMVEQGLERATQEALVAHLRLRVPRKRALFLLTRSSSILDLEAVGEGETIILCPANHSPPICVAPYPGGLGYEAVSTCLAAPDIRARTAGVIAWRPHAGA</sequence>
<dbReference type="SMART" id="SM00422">
    <property type="entry name" value="HTH_MERR"/>
    <property type="match status" value="1"/>
</dbReference>
<proteinExistence type="predicted"/>
<comment type="caution">
    <text evidence="3">The sequence shown here is derived from an EMBL/GenBank/DDBJ whole genome shotgun (WGS) entry which is preliminary data.</text>
</comment>
<accession>A0ABU9Y7Y6</accession>
<dbReference type="Gene3D" id="1.10.1660.10">
    <property type="match status" value="1"/>
</dbReference>
<dbReference type="SUPFAM" id="SSF52540">
    <property type="entry name" value="P-loop containing nucleoside triphosphate hydrolases"/>
    <property type="match status" value="1"/>
</dbReference>
<dbReference type="RefSeq" id="WP_343888744.1">
    <property type="nucleotide sequence ID" value="NZ_BAAAEH010000013.1"/>
</dbReference>
<dbReference type="InterPro" id="IPR047057">
    <property type="entry name" value="MerR_fam"/>
</dbReference>
<evidence type="ECO:0000313" key="3">
    <source>
        <dbReference type="EMBL" id="MEN2791922.1"/>
    </source>
</evidence>
<dbReference type="PANTHER" id="PTHR30204:SF93">
    <property type="entry name" value="HTH MERR-TYPE DOMAIN-CONTAINING PROTEIN"/>
    <property type="match status" value="1"/>
</dbReference>
<dbReference type="SUPFAM" id="SSF46955">
    <property type="entry name" value="Putative DNA-binding domain"/>
    <property type="match status" value="1"/>
</dbReference>
<dbReference type="InterPro" id="IPR027417">
    <property type="entry name" value="P-loop_NTPase"/>
</dbReference>
<dbReference type="Proteomes" id="UP001419910">
    <property type="component" value="Unassembled WGS sequence"/>
</dbReference>
<dbReference type="Gene3D" id="3.40.50.300">
    <property type="entry name" value="P-loop containing nucleotide triphosphate hydrolases"/>
    <property type="match status" value="1"/>
</dbReference>
<dbReference type="Pfam" id="PF13411">
    <property type="entry name" value="MerR_1"/>
    <property type="match status" value="1"/>
</dbReference>
<dbReference type="InterPro" id="IPR000551">
    <property type="entry name" value="MerR-type_HTH_dom"/>
</dbReference>
<evidence type="ECO:0000313" key="4">
    <source>
        <dbReference type="Proteomes" id="UP001419910"/>
    </source>
</evidence>
<evidence type="ECO:0000259" key="2">
    <source>
        <dbReference type="PROSITE" id="PS50937"/>
    </source>
</evidence>
<gene>
    <name evidence="3" type="ORF">ABC974_19980</name>
</gene>
<keyword evidence="4" id="KW-1185">Reference proteome</keyword>
<feature type="domain" description="HTH merR-type" evidence="2">
    <location>
        <begin position="7"/>
        <end position="75"/>
    </location>
</feature>
<dbReference type="PANTHER" id="PTHR30204">
    <property type="entry name" value="REDOX-CYCLING DRUG-SENSING TRANSCRIPTIONAL ACTIVATOR SOXR"/>
    <property type="match status" value="1"/>
</dbReference>
<organism evidence="3 4">
    <name type="scientific">Sphingomonas oligophenolica</name>
    <dbReference type="NCBI Taxonomy" id="301154"/>
    <lineage>
        <taxon>Bacteria</taxon>
        <taxon>Pseudomonadati</taxon>
        <taxon>Pseudomonadota</taxon>
        <taxon>Alphaproteobacteria</taxon>
        <taxon>Sphingomonadales</taxon>
        <taxon>Sphingomonadaceae</taxon>
        <taxon>Sphingomonas</taxon>
    </lineage>
</organism>
<dbReference type="InterPro" id="IPR009061">
    <property type="entry name" value="DNA-bd_dom_put_sf"/>
</dbReference>